<dbReference type="Proteomes" id="UP000019028">
    <property type="component" value="Chromosome"/>
</dbReference>
<proteinExistence type="inferred from homology"/>
<dbReference type="SUPFAM" id="SSF51556">
    <property type="entry name" value="Metallo-dependent hydrolases"/>
    <property type="match status" value="1"/>
</dbReference>
<dbReference type="Pfam" id="PF04909">
    <property type="entry name" value="Amidohydro_2"/>
    <property type="match status" value="1"/>
</dbReference>
<evidence type="ECO:0000259" key="2">
    <source>
        <dbReference type="Pfam" id="PF04909"/>
    </source>
</evidence>
<dbReference type="RefSeq" id="WP_025423880.1">
    <property type="nucleotide sequence ID" value="NZ_CP006569.1"/>
</dbReference>
<gene>
    <name evidence="3" type="ORF">Sant_3777</name>
</gene>
<protein>
    <submittedName>
        <fullName evidence="3">Putative amidohydrolase 2</fullName>
    </submittedName>
</protein>
<dbReference type="InterPro" id="IPR052350">
    <property type="entry name" value="Metallo-dep_Lactonases"/>
</dbReference>
<feature type="domain" description="Amidohydrolase-related" evidence="2">
    <location>
        <begin position="6"/>
        <end position="287"/>
    </location>
</feature>
<dbReference type="OrthoDB" id="9787654at2"/>
<sequence>MLHITDTHLHLWDLSRFRLPWLEAVPALQHDVAWQDYPTGDRNGRWRIDRALYVEVDVAPDQRQQEADYLRELCEDSANSVCGGIISMDLQQPDAVARWREAGLFHRWVKGVRHVLHVPGQPPGSCLTPVFISNVIALGDAGLCFEACVRNEELGDVTGIARQTPRTDMVLNHMGNVDAERLRHDANYSRRWRRNLQSLAACDNVFCKVSGVITPPKADINLVRPAVDIALNTFSRDKVVFASNFPVCDLGTGMTPWIDVMIDITHEFGVDYQARLFSANAARLYRLS</sequence>
<dbReference type="PANTHER" id="PTHR43569">
    <property type="entry name" value="AMIDOHYDROLASE"/>
    <property type="match status" value="1"/>
</dbReference>
<dbReference type="PATRIC" id="fig|1239307.3.peg.4187"/>
<comment type="similarity">
    <text evidence="1">Belongs to the metallo-dependent hydrolases superfamily.</text>
</comment>
<evidence type="ECO:0000256" key="1">
    <source>
        <dbReference type="ARBA" id="ARBA00038310"/>
    </source>
</evidence>
<dbReference type="KEGG" id="sod:Sant_3777"/>
<dbReference type="HOGENOM" id="CLU_044590_3_2_6"/>
<dbReference type="EMBL" id="CP006569">
    <property type="protein sequence ID" value="AHF78757.1"/>
    <property type="molecule type" value="Genomic_DNA"/>
</dbReference>
<dbReference type="GO" id="GO:0016787">
    <property type="term" value="F:hydrolase activity"/>
    <property type="evidence" value="ECO:0007669"/>
    <property type="project" value="UniProtKB-KW"/>
</dbReference>
<dbReference type="Gene3D" id="3.20.20.140">
    <property type="entry name" value="Metal-dependent hydrolases"/>
    <property type="match status" value="1"/>
</dbReference>
<evidence type="ECO:0000313" key="4">
    <source>
        <dbReference type="Proteomes" id="UP000019028"/>
    </source>
</evidence>
<reference evidence="3 4" key="1">
    <citation type="journal article" date="2014" name="Genome Biol. Evol.">
        <title>Genome degeneration and adaptation in a nascent stage of symbiosis.</title>
        <authorList>
            <person name="Oakeson K.F."/>
            <person name="Gil R."/>
            <person name="Clayton A.L."/>
            <person name="Dunn D.M."/>
            <person name="von Niederhausern A.C."/>
            <person name="Hamil C."/>
            <person name="Aoyagi A."/>
            <person name="Duval B."/>
            <person name="Baca A."/>
            <person name="Silva F.J."/>
            <person name="Vallier A."/>
            <person name="Jackson D.G."/>
            <person name="Latorre A."/>
            <person name="Weiss R.B."/>
            <person name="Heddi A."/>
            <person name="Moya A."/>
            <person name="Dale C."/>
        </authorList>
    </citation>
    <scope>NUCLEOTIDE SEQUENCE [LARGE SCALE GENOMIC DNA]</scope>
    <source>
        <strain evidence="3 4">HS1</strain>
    </source>
</reference>
<dbReference type="InterPro" id="IPR032466">
    <property type="entry name" value="Metal_Hydrolase"/>
</dbReference>
<dbReference type="InterPro" id="IPR006680">
    <property type="entry name" value="Amidohydro-rel"/>
</dbReference>
<evidence type="ECO:0000313" key="3">
    <source>
        <dbReference type="EMBL" id="AHF78757.1"/>
    </source>
</evidence>
<accession>W0I1U0</accession>
<keyword evidence="3" id="KW-0378">Hydrolase</keyword>
<keyword evidence="4" id="KW-1185">Reference proteome</keyword>
<name>W0I1U0_9GAMM</name>
<dbReference type="AlphaFoldDB" id="W0I1U0"/>
<dbReference type="PANTHER" id="PTHR43569:SF2">
    <property type="entry name" value="AMIDOHYDROLASE-RELATED DOMAIN-CONTAINING PROTEIN"/>
    <property type="match status" value="1"/>
</dbReference>
<organism evidence="3 4">
    <name type="scientific">Sodalis praecaptivus</name>
    <dbReference type="NCBI Taxonomy" id="1239307"/>
    <lineage>
        <taxon>Bacteria</taxon>
        <taxon>Pseudomonadati</taxon>
        <taxon>Pseudomonadota</taxon>
        <taxon>Gammaproteobacteria</taxon>
        <taxon>Enterobacterales</taxon>
        <taxon>Bruguierivoracaceae</taxon>
        <taxon>Sodalis</taxon>
    </lineage>
</organism>